<reference evidence="2" key="1">
    <citation type="journal article" date="2023" name="G3 (Bethesda)">
        <title>Genome assembly and association tests identify interacting loci associated with vigor, precocity, and sex in interspecific pistachio rootstocks.</title>
        <authorList>
            <person name="Palmer W."/>
            <person name="Jacygrad E."/>
            <person name="Sagayaradj S."/>
            <person name="Cavanaugh K."/>
            <person name="Han R."/>
            <person name="Bertier L."/>
            <person name="Beede B."/>
            <person name="Kafkas S."/>
            <person name="Golino D."/>
            <person name="Preece J."/>
            <person name="Michelmore R."/>
        </authorList>
    </citation>
    <scope>NUCLEOTIDE SEQUENCE [LARGE SCALE GENOMIC DNA]</scope>
</reference>
<sequence>MISNVMCPEEQVSCNHVLMAQDDARQSLLSRNGVPANFSGNTALQRRKSWCGGTSALLNKSISLGENNIQSLLRSGSSIDQQEIRFKQVFVLLVAYLGAGTVCFYLVRHQIEGKKTNGIFDAMYFCVVTMTTTGYGDLVPRSTLAKLIACIYVFTGMALAGFTLGKAADYLVEKHEILFVKAMSRIEKVGSAEILKEAKEHKAKYKFLMSTVMLLVLIIVGILFLILVEKLQPVDAFYCVCSTITTLGYGDESFSTGVGRIFAVFWILSSTLCLAQFFLCLTELYTESRQKSRIGRALTRNLTFSDLEAADLDHDRKVSAAEFIIYKLKEMGKISNDDISLILERFQKLDADHSGTLTATDMM</sequence>
<accession>A0ACC0XGA0</accession>
<keyword evidence="2" id="KW-1185">Reference proteome</keyword>
<name>A0ACC0XGA0_9ROSI</name>
<organism evidence="1 2">
    <name type="scientific">Pistacia integerrima</name>
    <dbReference type="NCBI Taxonomy" id="434235"/>
    <lineage>
        <taxon>Eukaryota</taxon>
        <taxon>Viridiplantae</taxon>
        <taxon>Streptophyta</taxon>
        <taxon>Embryophyta</taxon>
        <taxon>Tracheophyta</taxon>
        <taxon>Spermatophyta</taxon>
        <taxon>Magnoliopsida</taxon>
        <taxon>eudicotyledons</taxon>
        <taxon>Gunneridae</taxon>
        <taxon>Pentapetalae</taxon>
        <taxon>rosids</taxon>
        <taxon>malvids</taxon>
        <taxon>Sapindales</taxon>
        <taxon>Anacardiaceae</taxon>
        <taxon>Pistacia</taxon>
    </lineage>
</organism>
<proteinExistence type="predicted"/>
<evidence type="ECO:0000313" key="1">
    <source>
        <dbReference type="EMBL" id="KAJ0017375.1"/>
    </source>
</evidence>
<evidence type="ECO:0000313" key="2">
    <source>
        <dbReference type="Proteomes" id="UP001163603"/>
    </source>
</evidence>
<protein>
    <submittedName>
        <fullName evidence="1">Uncharacterized protein</fullName>
    </submittedName>
</protein>
<dbReference type="EMBL" id="CM047747">
    <property type="protein sequence ID" value="KAJ0017375.1"/>
    <property type="molecule type" value="Genomic_DNA"/>
</dbReference>
<dbReference type="Proteomes" id="UP001163603">
    <property type="component" value="Chromosome 12"/>
</dbReference>
<comment type="caution">
    <text evidence="1">The sequence shown here is derived from an EMBL/GenBank/DDBJ whole genome shotgun (WGS) entry which is preliminary data.</text>
</comment>
<gene>
    <name evidence="1" type="ORF">Pint_09457</name>
</gene>